<evidence type="ECO:0000313" key="3">
    <source>
        <dbReference type="Proteomes" id="UP000789570"/>
    </source>
</evidence>
<evidence type="ECO:0000313" key="2">
    <source>
        <dbReference type="EMBL" id="CAG8737846.1"/>
    </source>
</evidence>
<feature type="non-terminal residue" evidence="2">
    <location>
        <position position="108"/>
    </location>
</feature>
<comment type="caution">
    <text evidence="2">The sequence shown here is derived from an EMBL/GenBank/DDBJ whole genome shotgun (WGS) entry which is preliminary data.</text>
</comment>
<feature type="compositionally biased region" description="Polar residues" evidence="1">
    <location>
        <begin position="25"/>
        <end position="41"/>
    </location>
</feature>
<accession>A0A9N9IJ73</accession>
<name>A0A9N9IJ73_9GLOM</name>
<feature type="region of interest" description="Disordered" evidence="1">
    <location>
        <begin position="69"/>
        <end position="108"/>
    </location>
</feature>
<feature type="region of interest" description="Disordered" evidence="1">
    <location>
        <begin position="19"/>
        <end position="41"/>
    </location>
</feature>
<proteinExistence type="predicted"/>
<feature type="non-terminal residue" evidence="2">
    <location>
        <position position="1"/>
    </location>
</feature>
<evidence type="ECO:0000256" key="1">
    <source>
        <dbReference type="SAM" id="MobiDB-lite"/>
    </source>
</evidence>
<sequence>NLGLGVFEQIKEPSECDIIMDPKGATSNNSTKPKIRNPTTSSFFEKQLQRSTSSLRGSGYALPFSAENFDQKETGYQTPEQITGYKRPEGQNWGIKPPRRKTWDMKVG</sequence>
<dbReference type="AlphaFoldDB" id="A0A9N9IJ73"/>
<gene>
    <name evidence="2" type="ORF">FCALED_LOCUS15424</name>
</gene>
<dbReference type="Proteomes" id="UP000789570">
    <property type="component" value="Unassembled WGS sequence"/>
</dbReference>
<dbReference type="OrthoDB" id="1112980at2759"/>
<dbReference type="EMBL" id="CAJVPQ010013986">
    <property type="protein sequence ID" value="CAG8737846.1"/>
    <property type="molecule type" value="Genomic_DNA"/>
</dbReference>
<protein>
    <submittedName>
        <fullName evidence="2">1158_t:CDS:1</fullName>
    </submittedName>
</protein>
<reference evidence="2" key="1">
    <citation type="submission" date="2021-06" db="EMBL/GenBank/DDBJ databases">
        <authorList>
            <person name="Kallberg Y."/>
            <person name="Tangrot J."/>
            <person name="Rosling A."/>
        </authorList>
    </citation>
    <scope>NUCLEOTIDE SEQUENCE</scope>
    <source>
        <strain evidence="2">UK204</strain>
    </source>
</reference>
<keyword evidence="3" id="KW-1185">Reference proteome</keyword>
<organism evidence="2 3">
    <name type="scientific">Funneliformis caledonium</name>
    <dbReference type="NCBI Taxonomy" id="1117310"/>
    <lineage>
        <taxon>Eukaryota</taxon>
        <taxon>Fungi</taxon>
        <taxon>Fungi incertae sedis</taxon>
        <taxon>Mucoromycota</taxon>
        <taxon>Glomeromycotina</taxon>
        <taxon>Glomeromycetes</taxon>
        <taxon>Glomerales</taxon>
        <taxon>Glomeraceae</taxon>
        <taxon>Funneliformis</taxon>
    </lineage>
</organism>